<sequence length="138" mass="14984">KSAWDRVLSATIANYFRQAGFLPAVDVSVNENSALSTSNESSVTDILVEPLLARLYQELNIDNDIFTCATLSSTDIIGLCMPAIQPSHHSSPDFDDECGLQAQPISQSDVLASMDKINIYVMQTGCSDDTISPFFACK</sequence>
<dbReference type="EMBL" id="HACG01026723">
    <property type="protein sequence ID" value="CEK73588.1"/>
    <property type="molecule type" value="Transcribed_RNA"/>
</dbReference>
<gene>
    <name evidence="1" type="primary">ORF87363</name>
</gene>
<accession>A0A0B6ZYE7</accession>
<name>A0A0B6ZYE7_9EUPU</name>
<reference evidence="1" key="1">
    <citation type="submission" date="2014-12" db="EMBL/GenBank/DDBJ databases">
        <title>Insight into the proteome of Arion vulgaris.</title>
        <authorList>
            <person name="Aradska J."/>
            <person name="Bulat T."/>
            <person name="Smidak R."/>
            <person name="Sarate P."/>
            <person name="Gangsoo J."/>
            <person name="Sialana F."/>
            <person name="Bilban M."/>
            <person name="Lubec G."/>
        </authorList>
    </citation>
    <scope>NUCLEOTIDE SEQUENCE</scope>
    <source>
        <tissue evidence="1">Skin</tissue>
    </source>
</reference>
<feature type="non-terminal residue" evidence="1">
    <location>
        <position position="1"/>
    </location>
</feature>
<dbReference type="AlphaFoldDB" id="A0A0B6ZYE7"/>
<evidence type="ECO:0000313" key="1">
    <source>
        <dbReference type="EMBL" id="CEK73588.1"/>
    </source>
</evidence>
<organism evidence="1">
    <name type="scientific">Arion vulgaris</name>
    <dbReference type="NCBI Taxonomy" id="1028688"/>
    <lineage>
        <taxon>Eukaryota</taxon>
        <taxon>Metazoa</taxon>
        <taxon>Spiralia</taxon>
        <taxon>Lophotrochozoa</taxon>
        <taxon>Mollusca</taxon>
        <taxon>Gastropoda</taxon>
        <taxon>Heterobranchia</taxon>
        <taxon>Euthyneura</taxon>
        <taxon>Panpulmonata</taxon>
        <taxon>Eupulmonata</taxon>
        <taxon>Stylommatophora</taxon>
        <taxon>Helicina</taxon>
        <taxon>Arionoidea</taxon>
        <taxon>Arionidae</taxon>
        <taxon>Arion</taxon>
    </lineage>
</organism>
<protein>
    <submittedName>
        <fullName evidence="1">Uncharacterized protein</fullName>
    </submittedName>
</protein>
<proteinExistence type="predicted"/>